<keyword evidence="3" id="KW-0106">Calcium</keyword>
<evidence type="ECO:0000256" key="3">
    <source>
        <dbReference type="ARBA" id="ARBA00022837"/>
    </source>
</evidence>
<dbReference type="AlphaFoldDB" id="A0A3N3DYB8"/>
<dbReference type="Proteomes" id="UP000278792">
    <property type="component" value="Unassembled WGS sequence"/>
</dbReference>
<dbReference type="PANTHER" id="PTHR38340:SF1">
    <property type="entry name" value="S-LAYER PROTEIN"/>
    <property type="match status" value="1"/>
</dbReference>
<dbReference type="PANTHER" id="PTHR38340">
    <property type="entry name" value="S-LAYER PROTEIN"/>
    <property type="match status" value="1"/>
</dbReference>
<dbReference type="SUPFAM" id="SSF51120">
    <property type="entry name" value="beta-Roll"/>
    <property type="match status" value="4"/>
</dbReference>
<evidence type="ECO:0000313" key="5">
    <source>
        <dbReference type="EMBL" id="ROV59158.1"/>
    </source>
</evidence>
<evidence type="ECO:0000313" key="6">
    <source>
        <dbReference type="Proteomes" id="UP000278792"/>
    </source>
</evidence>
<gene>
    <name evidence="5" type="ORF">EGH82_14985</name>
</gene>
<dbReference type="Pfam" id="PF00353">
    <property type="entry name" value="HemolysinCabind"/>
    <property type="match status" value="4"/>
</dbReference>
<dbReference type="RefSeq" id="WP_123782700.1">
    <property type="nucleotide sequence ID" value="NZ_RKIK01000050.1"/>
</dbReference>
<name>A0A3N3DYB8_9VIBR</name>
<feature type="region of interest" description="Disordered" evidence="4">
    <location>
        <begin position="361"/>
        <end position="385"/>
    </location>
</feature>
<evidence type="ECO:0000256" key="1">
    <source>
        <dbReference type="ARBA" id="ARBA00004613"/>
    </source>
</evidence>
<dbReference type="InterPro" id="IPR011049">
    <property type="entry name" value="Serralysin-like_metalloprot_C"/>
</dbReference>
<sequence length="944" mass="99419">MTSNQSTTRNEALTATIAAELSGTRDATPVFTAGDDEIHGSSETDLINGGPGNDTIIAGDEIDFINAGSGDDLVLAGEGNDVVIGDNFATGFSLDPTTGEVTLDFSDSVVNDLSKAQVFNPDGTEAVLYRKNSAYGVKGNSESGDNGQIGYSFVENDPAGDRAGASEVLSISVDEHSYAAQVTIDRLYANEGRIEDAGKTQINEVGVWTLLRDGVVVQHGYFSAHSFDQATLDAYGLDPATDNLKVLEGGNGYSNGTFTIDPTETGFVAFDEIQFSAAIGHYSNSRGGLDSSDFLVKEVKTLELGSDSTVSNKDFLLGENGDDVLLGVDDNDFLFGDNQYDFDIATEVDLASARVFNPNDPNATLSRKNDTVGVSGNEETGSSEQLGFSFDSATEEGQSESITYSFGGPQGAARLTVDRLYSNEASNGANEVGKWTVYSEGVQVASGYFTSTDIDPNTLSEHGLSLADNIKVLQGTDNKSGHFDITLQDTHGLSFDTLELSAAEGIYNFDSTGALDSSDYFIKEIKTIDFDSTLATQEGDDWLDGGKGDDFLIGGYGKDVVIGGSGDDVLYGDYAPAATLTQGKAEALDESVAMNPDGSLGKLVTSGGSYGILGNDESGVSKQIGYSFEDNGTVGDVQGLSETLCVFVDQHTVAADISVDRLFKDEAFDGTNEVGFWKVLDQGVEVARGYFTVGEFDANTLATFGINPEVDNVKILENGNGVSNGSLTISPADIGTATFDEIQLSAAPGVFDITASTASADSSDFLVESVVTYQNDDLLVGGLGDDILDGGWGLDVVSGGEGNDTIYDNGNDFIDGGEGFDVVITANSPHAVELELTSDSKIQNVEALVGSHQVDSLLLDIDSVAENTDELFVADIEALEYSSANFSFSGSEVVDVATADFNDTVMSYLTDTSTDQVHKYSFDNEDGSSVSVYSNVAFDNVDLV</sequence>
<dbReference type="Gene3D" id="2.150.10.10">
    <property type="entry name" value="Serralysin-like metalloprotease, C-terminal"/>
    <property type="match status" value="3"/>
</dbReference>
<organism evidence="5 6">
    <name type="scientific">Vibrio ponticus</name>
    <dbReference type="NCBI Taxonomy" id="265668"/>
    <lineage>
        <taxon>Bacteria</taxon>
        <taxon>Pseudomonadati</taxon>
        <taxon>Pseudomonadota</taxon>
        <taxon>Gammaproteobacteria</taxon>
        <taxon>Vibrionales</taxon>
        <taxon>Vibrionaceae</taxon>
        <taxon>Vibrio</taxon>
    </lineage>
</organism>
<accession>A0A3N3DYB8</accession>
<dbReference type="InterPro" id="IPR018511">
    <property type="entry name" value="Hemolysin-typ_Ca-bd_CS"/>
</dbReference>
<dbReference type="PROSITE" id="PS00330">
    <property type="entry name" value="HEMOLYSIN_CALCIUM"/>
    <property type="match status" value="2"/>
</dbReference>
<proteinExistence type="predicted"/>
<protein>
    <submittedName>
        <fullName evidence="5">Calcium-binding protein</fullName>
    </submittedName>
</protein>
<comment type="caution">
    <text evidence="5">The sequence shown here is derived from an EMBL/GenBank/DDBJ whole genome shotgun (WGS) entry which is preliminary data.</text>
</comment>
<evidence type="ECO:0000256" key="4">
    <source>
        <dbReference type="SAM" id="MobiDB-lite"/>
    </source>
</evidence>
<evidence type="ECO:0000256" key="2">
    <source>
        <dbReference type="ARBA" id="ARBA00022525"/>
    </source>
</evidence>
<reference evidence="5 6" key="1">
    <citation type="submission" date="2018-11" db="EMBL/GenBank/DDBJ databases">
        <title>Vibrio ponticus strain CAIM 1751 pathogenic for the snapper Lutjanus guttatus.</title>
        <authorList>
            <person name="Soto-Rodriguez S."/>
            <person name="Lozano-Olvera R."/>
            <person name="Gomez-Gil B."/>
        </authorList>
    </citation>
    <scope>NUCLEOTIDE SEQUENCE [LARGE SCALE GENOMIC DNA]</scope>
    <source>
        <strain evidence="5 6">CAIM 1751</strain>
    </source>
</reference>
<dbReference type="GO" id="GO:0005576">
    <property type="term" value="C:extracellular region"/>
    <property type="evidence" value="ECO:0007669"/>
    <property type="project" value="UniProtKB-SubCell"/>
</dbReference>
<dbReference type="EMBL" id="RKIK01000050">
    <property type="protein sequence ID" value="ROV59158.1"/>
    <property type="molecule type" value="Genomic_DNA"/>
</dbReference>
<dbReference type="InterPro" id="IPR001343">
    <property type="entry name" value="Hemolysn_Ca-bd"/>
</dbReference>
<dbReference type="InterPro" id="IPR050557">
    <property type="entry name" value="RTX_toxin/Mannuronan_C5-epim"/>
</dbReference>
<keyword evidence="2" id="KW-0964">Secreted</keyword>
<dbReference type="PRINTS" id="PR00313">
    <property type="entry name" value="CABNDNGRPT"/>
</dbReference>
<comment type="subcellular location">
    <subcellularLocation>
        <location evidence="1">Secreted</location>
    </subcellularLocation>
</comment>
<dbReference type="GO" id="GO:0005509">
    <property type="term" value="F:calcium ion binding"/>
    <property type="evidence" value="ECO:0007669"/>
    <property type="project" value="InterPro"/>
</dbReference>